<evidence type="ECO:0000313" key="13">
    <source>
        <dbReference type="EMBL" id="TFC51666.1"/>
    </source>
</evidence>
<keyword evidence="11" id="KW-0963">Cytoplasm</keyword>
<comment type="similarity">
    <text evidence="2 11">Belongs to the shikimate kinase family.</text>
</comment>
<dbReference type="PANTHER" id="PTHR21087:SF16">
    <property type="entry name" value="SHIKIMATE KINASE 1, CHLOROPLASTIC"/>
    <property type="match status" value="1"/>
</dbReference>
<keyword evidence="11" id="KW-0460">Magnesium</keyword>
<evidence type="ECO:0000256" key="7">
    <source>
        <dbReference type="ARBA" id="ARBA00022777"/>
    </source>
</evidence>
<dbReference type="Pfam" id="PF01202">
    <property type="entry name" value="SKI"/>
    <property type="match status" value="1"/>
</dbReference>
<dbReference type="GO" id="GO:0009073">
    <property type="term" value="P:aromatic amino acid family biosynthetic process"/>
    <property type="evidence" value="ECO:0007669"/>
    <property type="project" value="UniProtKB-KW"/>
</dbReference>
<dbReference type="GO" id="GO:0005829">
    <property type="term" value="C:cytosol"/>
    <property type="evidence" value="ECO:0007669"/>
    <property type="project" value="TreeGrafter"/>
</dbReference>
<reference evidence="13 14" key="1">
    <citation type="submission" date="2019-03" db="EMBL/GenBank/DDBJ databases">
        <title>Genomics of glacier-inhabiting Cryobacterium strains.</title>
        <authorList>
            <person name="Liu Q."/>
            <person name="Xin Y.-H."/>
        </authorList>
    </citation>
    <scope>NUCLEOTIDE SEQUENCE [LARGE SCALE GENOMIC DNA]</scope>
    <source>
        <strain evidence="14">TMT1-22</strain>
    </source>
</reference>
<evidence type="ECO:0000256" key="11">
    <source>
        <dbReference type="HAMAP-Rule" id="MF_00109"/>
    </source>
</evidence>
<comment type="cofactor">
    <cofactor evidence="11">
        <name>Mg(2+)</name>
        <dbReference type="ChEBI" id="CHEBI:18420"/>
    </cofactor>
    <text evidence="11">Binds 1 Mg(2+) ion per subunit.</text>
</comment>
<dbReference type="EMBL" id="SOFY01000013">
    <property type="protein sequence ID" value="TFC51666.1"/>
    <property type="molecule type" value="Genomic_DNA"/>
</dbReference>
<keyword evidence="8 11" id="KW-0067">ATP-binding</keyword>
<dbReference type="RefSeq" id="WP_134366701.1">
    <property type="nucleotide sequence ID" value="NZ_SOFY01000013.1"/>
</dbReference>
<keyword evidence="6 11" id="KW-0547">Nucleotide-binding</keyword>
<dbReference type="InterPro" id="IPR023000">
    <property type="entry name" value="Shikimate_kinase_CS"/>
</dbReference>
<dbReference type="PROSITE" id="PS01128">
    <property type="entry name" value="SHIKIMATE_KINASE"/>
    <property type="match status" value="1"/>
</dbReference>
<evidence type="ECO:0000256" key="4">
    <source>
        <dbReference type="ARBA" id="ARBA00022605"/>
    </source>
</evidence>
<dbReference type="GO" id="GO:0008652">
    <property type="term" value="P:amino acid biosynthetic process"/>
    <property type="evidence" value="ECO:0007669"/>
    <property type="project" value="UniProtKB-KW"/>
</dbReference>
<comment type="subunit">
    <text evidence="11">Monomer.</text>
</comment>
<feature type="binding site" evidence="11">
    <location>
        <position position="143"/>
    </location>
    <ligand>
        <name>ATP</name>
        <dbReference type="ChEBI" id="CHEBI:30616"/>
    </ligand>
</feature>
<dbReference type="PANTHER" id="PTHR21087">
    <property type="entry name" value="SHIKIMATE KINASE"/>
    <property type="match status" value="1"/>
</dbReference>
<dbReference type="GO" id="GO:0004765">
    <property type="term" value="F:shikimate kinase activity"/>
    <property type="evidence" value="ECO:0007669"/>
    <property type="project" value="UniProtKB-UniRule"/>
</dbReference>
<feature type="binding site" evidence="11">
    <location>
        <position position="86"/>
    </location>
    <ligand>
        <name>substrate</name>
    </ligand>
</feature>
<dbReference type="SUPFAM" id="SSF52540">
    <property type="entry name" value="P-loop containing nucleoside triphosphate hydrolases"/>
    <property type="match status" value="1"/>
</dbReference>
<feature type="binding site" evidence="11">
    <location>
        <position position="63"/>
    </location>
    <ligand>
        <name>substrate</name>
    </ligand>
</feature>
<dbReference type="InterPro" id="IPR000623">
    <property type="entry name" value="Shikimate_kinase/TSH1"/>
</dbReference>
<keyword evidence="14" id="KW-1185">Reference proteome</keyword>
<evidence type="ECO:0000256" key="8">
    <source>
        <dbReference type="ARBA" id="ARBA00022840"/>
    </source>
</evidence>
<evidence type="ECO:0000256" key="9">
    <source>
        <dbReference type="ARBA" id="ARBA00023141"/>
    </source>
</evidence>
<dbReference type="EC" id="2.7.1.71" evidence="3 11"/>
<dbReference type="Proteomes" id="UP000297403">
    <property type="component" value="Unassembled WGS sequence"/>
</dbReference>
<feature type="region of interest" description="Disordered" evidence="12">
    <location>
        <begin position="1"/>
        <end position="26"/>
    </location>
</feature>
<comment type="pathway">
    <text evidence="1 11">Metabolic intermediate biosynthesis; chorismate biosynthesis; chorismate from D-erythrose 4-phosphate and phosphoenolpyruvate: step 5/7.</text>
</comment>
<dbReference type="GO" id="GO:0000287">
    <property type="term" value="F:magnesium ion binding"/>
    <property type="evidence" value="ECO:0007669"/>
    <property type="project" value="UniProtKB-UniRule"/>
</dbReference>
<feature type="binding site" evidence="11">
    <location>
        <position position="107"/>
    </location>
    <ligand>
        <name>substrate</name>
    </ligand>
</feature>
<dbReference type="InterPro" id="IPR031322">
    <property type="entry name" value="Shikimate/glucono_kinase"/>
</dbReference>
<comment type="function">
    <text evidence="11">Catalyzes the specific phosphorylation of the 3-hydroxyl group of shikimic acid using ATP as a cosubstrate.</text>
</comment>
<evidence type="ECO:0000256" key="6">
    <source>
        <dbReference type="ARBA" id="ARBA00022741"/>
    </source>
</evidence>
<dbReference type="Gene3D" id="3.40.50.300">
    <property type="entry name" value="P-loop containing nucleotide triphosphate hydrolases"/>
    <property type="match status" value="1"/>
</dbReference>
<organism evidence="13 14">
    <name type="scientific">Cryobacterium shii</name>
    <dbReference type="NCBI Taxonomy" id="1259235"/>
    <lineage>
        <taxon>Bacteria</taxon>
        <taxon>Bacillati</taxon>
        <taxon>Actinomycetota</taxon>
        <taxon>Actinomycetes</taxon>
        <taxon>Micrococcales</taxon>
        <taxon>Microbacteriaceae</taxon>
        <taxon>Cryobacterium</taxon>
    </lineage>
</organism>
<sequence>MRDAAKPTQQHQKQQHQEQQHQEQQHPAKPLFPLVFIGPMAAGKTRIGRLVARTLDVPFVDTDARIVADHGAIKEIFEQHGEEHFRALEREVVAQALTEKAVVSLGGGAVLDPDTQADLARCSVVYLSVSAQAVRRRLGGGKRPLLRGGIADWKRIYNQRRPTYEALASIRFDTSHRPLDAIADAVVTWTTTRT</sequence>
<feature type="binding site" evidence="11">
    <location>
        <position position="160"/>
    </location>
    <ligand>
        <name>substrate</name>
    </ligand>
</feature>
<keyword evidence="9 11" id="KW-0057">Aromatic amino acid biosynthesis</keyword>
<dbReference type="AlphaFoldDB" id="A0AAQ2HGK5"/>
<comment type="catalytic activity">
    <reaction evidence="10 11">
        <text>shikimate + ATP = 3-phosphoshikimate + ADP + H(+)</text>
        <dbReference type="Rhea" id="RHEA:13121"/>
        <dbReference type="ChEBI" id="CHEBI:15378"/>
        <dbReference type="ChEBI" id="CHEBI:30616"/>
        <dbReference type="ChEBI" id="CHEBI:36208"/>
        <dbReference type="ChEBI" id="CHEBI:145989"/>
        <dbReference type="ChEBI" id="CHEBI:456216"/>
        <dbReference type="EC" id="2.7.1.71"/>
    </reaction>
</comment>
<keyword evidence="4 11" id="KW-0028">Amino-acid biosynthesis</keyword>
<feature type="binding site" evidence="11">
    <location>
        <position position="45"/>
    </location>
    <ligand>
        <name>Mg(2+)</name>
        <dbReference type="ChEBI" id="CHEBI:18420"/>
    </ligand>
</feature>
<evidence type="ECO:0000256" key="5">
    <source>
        <dbReference type="ARBA" id="ARBA00022679"/>
    </source>
</evidence>
<dbReference type="GO" id="GO:0009423">
    <property type="term" value="P:chorismate biosynthetic process"/>
    <property type="evidence" value="ECO:0007669"/>
    <property type="project" value="UniProtKB-UniRule"/>
</dbReference>
<dbReference type="HAMAP" id="MF_00109">
    <property type="entry name" value="Shikimate_kinase"/>
    <property type="match status" value="1"/>
</dbReference>
<dbReference type="InterPro" id="IPR027417">
    <property type="entry name" value="P-loop_NTPase"/>
</dbReference>
<evidence type="ECO:0000256" key="3">
    <source>
        <dbReference type="ARBA" id="ARBA00012154"/>
    </source>
</evidence>
<keyword evidence="7 11" id="KW-0418">Kinase</keyword>
<comment type="caution">
    <text evidence="13">The sequence shown here is derived from an EMBL/GenBank/DDBJ whole genome shotgun (WGS) entry which is preliminary data.</text>
</comment>
<comment type="subcellular location">
    <subcellularLocation>
        <location evidence="11">Cytoplasm</location>
    </subcellularLocation>
</comment>
<dbReference type="PRINTS" id="PR01100">
    <property type="entry name" value="SHIKIMTKNASE"/>
</dbReference>
<keyword evidence="11" id="KW-0479">Metal-binding</keyword>
<feature type="binding site" evidence="11">
    <location>
        <position position="177"/>
    </location>
    <ligand>
        <name>ATP</name>
        <dbReference type="ChEBI" id="CHEBI:30616"/>
    </ligand>
</feature>
<evidence type="ECO:0000256" key="2">
    <source>
        <dbReference type="ARBA" id="ARBA00006997"/>
    </source>
</evidence>
<protein>
    <recommendedName>
        <fullName evidence="3 11">Shikimate kinase</fullName>
        <shortName evidence="11">SK</shortName>
        <ecNumber evidence="3 11">2.7.1.71</ecNumber>
    </recommendedName>
</protein>
<name>A0AAQ2HGK5_9MICO</name>
<evidence type="ECO:0000256" key="1">
    <source>
        <dbReference type="ARBA" id="ARBA00004842"/>
    </source>
</evidence>
<accession>A0AAQ2HGK5</accession>
<proteinExistence type="inferred from homology"/>
<keyword evidence="5 11" id="KW-0808">Transferase</keyword>
<evidence type="ECO:0000256" key="10">
    <source>
        <dbReference type="ARBA" id="ARBA00048567"/>
    </source>
</evidence>
<dbReference type="CDD" id="cd00464">
    <property type="entry name" value="SK"/>
    <property type="match status" value="1"/>
</dbReference>
<dbReference type="GO" id="GO:0005524">
    <property type="term" value="F:ATP binding"/>
    <property type="evidence" value="ECO:0007669"/>
    <property type="project" value="UniProtKB-UniRule"/>
</dbReference>
<gene>
    <name evidence="11" type="primary">aroK</name>
    <name evidence="13" type="ORF">E3O49_03225</name>
</gene>
<evidence type="ECO:0000256" key="12">
    <source>
        <dbReference type="SAM" id="MobiDB-lite"/>
    </source>
</evidence>
<feature type="compositionally biased region" description="Basic and acidic residues" evidence="12">
    <location>
        <begin position="15"/>
        <end position="26"/>
    </location>
</feature>
<feature type="binding site" evidence="11">
    <location>
        <begin position="41"/>
        <end position="46"/>
    </location>
    <ligand>
        <name>ATP</name>
        <dbReference type="ChEBI" id="CHEBI:30616"/>
    </ligand>
</feature>
<evidence type="ECO:0000313" key="14">
    <source>
        <dbReference type="Proteomes" id="UP000297403"/>
    </source>
</evidence>